<proteinExistence type="predicted"/>
<keyword evidence="2" id="KW-1185">Reference proteome</keyword>
<accession>F4W5P2</accession>
<sequence length="242" mass="26580">MSMSDGSQRFQTELSLSLMTRALIKTPSPDAIHHRNWFEAPRVESVLNQRCESHQKRGLPQGSVLVNSKVSQSDFASPAFAKWYETTVAADALTNLKYAILMIIFSQLCKDKLGCLILAEPLVTPSSDLHPSLSFYPPLFPPPLSPTPSTIAIPSTSLSPSAVPVLGMIGTSSPVLRFQNKIKRLTEGVGDLELYCAFPLVFFIGCNFPGLRFRTKQSCAVVQKFVTGLKGHDSQTTFPTFE</sequence>
<evidence type="ECO:0000313" key="2">
    <source>
        <dbReference type="Proteomes" id="UP000007755"/>
    </source>
</evidence>
<reference evidence="1" key="1">
    <citation type="submission" date="2011-02" db="EMBL/GenBank/DDBJ databases">
        <title>The genome of the leaf-cutting ant Acromyrmex echinatior suggests key adaptations to social evolution and fungus farming.</title>
        <authorList>
            <person name="Nygaard S."/>
            <person name="Zhang G."/>
        </authorList>
    </citation>
    <scope>NUCLEOTIDE SEQUENCE</scope>
</reference>
<evidence type="ECO:0000313" key="1">
    <source>
        <dbReference type="EMBL" id="EGI70472.1"/>
    </source>
</evidence>
<dbReference type="InParanoid" id="F4W5P2"/>
<dbReference type="AlphaFoldDB" id="F4W5P2"/>
<organism evidence="2">
    <name type="scientific">Acromyrmex echinatior</name>
    <name type="common">Panamanian leafcutter ant</name>
    <name type="synonym">Acromyrmex octospinosus echinatior</name>
    <dbReference type="NCBI Taxonomy" id="103372"/>
    <lineage>
        <taxon>Eukaryota</taxon>
        <taxon>Metazoa</taxon>
        <taxon>Ecdysozoa</taxon>
        <taxon>Arthropoda</taxon>
        <taxon>Hexapoda</taxon>
        <taxon>Insecta</taxon>
        <taxon>Pterygota</taxon>
        <taxon>Neoptera</taxon>
        <taxon>Endopterygota</taxon>
        <taxon>Hymenoptera</taxon>
        <taxon>Apocrita</taxon>
        <taxon>Aculeata</taxon>
        <taxon>Formicoidea</taxon>
        <taxon>Formicidae</taxon>
        <taxon>Myrmicinae</taxon>
        <taxon>Acromyrmex</taxon>
    </lineage>
</organism>
<gene>
    <name evidence="1" type="ORF">G5I_00740</name>
</gene>
<protein>
    <submittedName>
        <fullName evidence="1">Uncharacterized protein</fullName>
    </submittedName>
</protein>
<dbReference type="EMBL" id="GL887663">
    <property type="protein sequence ID" value="EGI70472.1"/>
    <property type="molecule type" value="Genomic_DNA"/>
</dbReference>
<name>F4W5P2_ACREC</name>
<dbReference type="Proteomes" id="UP000007755">
    <property type="component" value="Unassembled WGS sequence"/>
</dbReference>